<feature type="transmembrane region" description="Helical" evidence="4">
    <location>
        <begin position="195"/>
        <end position="218"/>
    </location>
</feature>
<evidence type="ECO:0000256" key="2">
    <source>
        <dbReference type="ARBA" id="ARBA00022737"/>
    </source>
</evidence>
<dbReference type="PANTHER" id="PTHR32099:SF51">
    <property type="entry name" value="CYSTEINE-RICH RECEPTOR-LIKE PROTEIN KINASE 25 ISOFORM X1"/>
    <property type="match status" value="1"/>
</dbReference>
<evidence type="ECO:0000313" key="6">
    <source>
        <dbReference type="EMBL" id="KAK6932397.1"/>
    </source>
</evidence>
<keyword evidence="4" id="KW-0812">Transmembrane</keyword>
<dbReference type="Gene3D" id="3.30.430.20">
    <property type="entry name" value="Gnk2 domain, C-X8-C-X2-C motif"/>
    <property type="match status" value="2"/>
</dbReference>
<dbReference type="Proteomes" id="UP001370490">
    <property type="component" value="Unassembled WGS sequence"/>
</dbReference>
<organism evidence="6 7">
    <name type="scientific">Dillenia turbinata</name>
    <dbReference type="NCBI Taxonomy" id="194707"/>
    <lineage>
        <taxon>Eukaryota</taxon>
        <taxon>Viridiplantae</taxon>
        <taxon>Streptophyta</taxon>
        <taxon>Embryophyta</taxon>
        <taxon>Tracheophyta</taxon>
        <taxon>Spermatophyta</taxon>
        <taxon>Magnoliopsida</taxon>
        <taxon>eudicotyledons</taxon>
        <taxon>Gunneridae</taxon>
        <taxon>Pentapetalae</taxon>
        <taxon>Dilleniales</taxon>
        <taxon>Dilleniaceae</taxon>
        <taxon>Dillenia</taxon>
    </lineage>
</organism>
<protein>
    <submittedName>
        <fullName evidence="6">Gnk2-homologous domain</fullName>
    </submittedName>
</protein>
<dbReference type="InterPro" id="IPR002902">
    <property type="entry name" value="GNK2"/>
</dbReference>
<dbReference type="AlphaFoldDB" id="A0AAN8VS78"/>
<keyword evidence="4" id="KW-1133">Transmembrane helix</keyword>
<evidence type="ECO:0000313" key="7">
    <source>
        <dbReference type="Proteomes" id="UP001370490"/>
    </source>
</evidence>
<evidence type="ECO:0000256" key="1">
    <source>
        <dbReference type="ARBA" id="ARBA00022729"/>
    </source>
</evidence>
<keyword evidence="4" id="KW-0472">Membrane</keyword>
<feature type="region of interest" description="Disordered" evidence="3">
    <location>
        <begin position="166"/>
        <end position="187"/>
    </location>
</feature>
<dbReference type="PANTHER" id="PTHR32099">
    <property type="entry name" value="CYSTEINE-RICH REPEAT SECRETORY PROTEIN"/>
    <property type="match status" value="1"/>
</dbReference>
<dbReference type="CDD" id="cd23509">
    <property type="entry name" value="Gnk2-like"/>
    <property type="match status" value="2"/>
</dbReference>
<dbReference type="InterPro" id="IPR038408">
    <property type="entry name" value="GNK2_sf"/>
</dbReference>
<dbReference type="PROSITE" id="PS51473">
    <property type="entry name" value="GNK2"/>
    <property type="match status" value="1"/>
</dbReference>
<accession>A0AAN8VS78</accession>
<sequence length="229" mass="24590">MSCRTTTVQILWQLHKQQQNLDQALSAFTASNSSGNGYGFFNVSVGKSTAKVNAIALCRGDVGLPICRSCLSDSSYNFLQVCPNQKEALGGCNGNNISNVDEFNKELGSLLNNLKNQAASGGSLLKYATRNVSFGNFQTIYGLVQFTPDLTETECGDCVDIAREDIRTTSPPSPSPPSTNTTGAEGNKSSKSLTVIIIVVVAVVISAILLTIMITFYIRKTKKKMEIEG</sequence>
<dbReference type="Pfam" id="PF01657">
    <property type="entry name" value="Stress-antifung"/>
    <property type="match status" value="2"/>
</dbReference>
<proteinExistence type="predicted"/>
<feature type="domain" description="Gnk2-homologous" evidence="5">
    <location>
        <begin position="85"/>
        <end position="193"/>
    </location>
</feature>
<keyword evidence="2" id="KW-0677">Repeat</keyword>
<comment type="caution">
    <text evidence="6">The sequence shown here is derived from an EMBL/GenBank/DDBJ whole genome shotgun (WGS) entry which is preliminary data.</text>
</comment>
<evidence type="ECO:0000256" key="4">
    <source>
        <dbReference type="SAM" id="Phobius"/>
    </source>
</evidence>
<name>A0AAN8VS78_9MAGN</name>
<dbReference type="EMBL" id="JBAMMX010000010">
    <property type="protein sequence ID" value="KAK6932397.1"/>
    <property type="molecule type" value="Genomic_DNA"/>
</dbReference>
<evidence type="ECO:0000256" key="3">
    <source>
        <dbReference type="SAM" id="MobiDB-lite"/>
    </source>
</evidence>
<reference evidence="6 7" key="1">
    <citation type="submission" date="2023-12" db="EMBL/GenBank/DDBJ databases">
        <title>A high-quality genome assembly for Dillenia turbinata (Dilleniales).</title>
        <authorList>
            <person name="Chanderbali A."/>
        </authorList>
    </citation>
    <scope>NUCLEOTIDE SEQUENCE [LARGE SCALE GENOMIC DNA]</scope>
    <source>
        <strain evidence="6">LSX21</strain>
        <tissue evidence="6">Leaf</tissue>
    </source>
</reference>
<evidence type="ECO:0000259" key="5">
    <source>
        <dbReference type="PROSITE" id="PS51473"/>
    </source>
</evidence>
<keyword evidence="7" id="KW-1185">Reference proteome</keyword>
<gene>
    <name evidence="6" type="ORF">RJ641_002021</name>
</gene>
<keyword evidence="1" id="KW-0732">Signal</keyword>